<comment type="function">
    <text evidence="17">Nuclease required for the repair of DNA interstrand cross-links (ICL). Acts as a 5'-3' exonuclease that anchors at a cut end of DNA and cleaves DNA successively at every third nucleotide, allowing to excise an ICL from one strand through flanking incisions.</text>
</comment>
<feature type="region of interest" description="Disordered" evidence="18">
    <location>
        <begin position="373"/>
        <end position="446"/>
    </location>
</feature>
<feature type="compositionally biased region" description="Basic and acidic residues" evidence="18">
    <location>
        <begin position="1248"/>
        <end position="1262"/>
    </location>
</feature>
<dbReference type="Pfam" id="PF08774">
    <property type="entry name" value="VRR_NUC"/>
    <property type="match status" value="1"/>
</dbReference>
<keyword evidence="4 17" id="KW-0540">Nuclease</keyword>
<evidence type="ECO:0000256" key="12">
    <source>
        <dbReference type="ARBA" id="ARBA00022842"/>
    </source>
</evidence>
<evidence type="ECO:0000256" key="4">
    <source>
        <dbReference type="ARBA" id="ARBA00022722"/>
    </source>
</evidence>
<dbReference type="CDD" id="cd22326">
    <property type="entry name" value="FAN1-like"/>
    <property type="match status" value="1"/>
</dbReference>
<evidence type="ECO:0000256" key="5">
    <source>
        <dbReference type="ARBA" id="ARBA00022723"/>
    </source>
</evidence>
<name>A0AAE1BSF1_PETCI</name>
<dbReference type="GO" id="GO:0008409">
    <property type="term" value="F:5'-3' exonuclease activity"/>
    <property type="evidence" value="ECO:0007669"/>
    <property type="project" value="TreeGrafter"/>
</dbReference>
<dbReference type="GO" id="GO:0008270">
    <property type="term" value="F:zinc ion binding"/>
    <property type="evidence" value="ECO:0007669"/>
    <property type="project" value="UniProtKB-KW"/>
</dbReference>
<evidence type="ECO:0000256" key="11">
    <source>
        <dbReference type="ARBA" id="ARBA00022839"/>
    </source>
</evidence>
<evidence type="ECO:0000256" key="8">
    <source>
        <dbReference type="ARBA" id="ARBA00022771"/>
    </source>
</evidence>
<keyword evidence="21" id="KW-1185">Reference proteome</keyword>
<keyword evidence="5 17" id="KW-0479">Metal-binding</keyword>
<dbReference type="EC" id="3.1.4.1" evidence="17"/>
<keyword evidence="14 17" id="KW-0234">DNA repair</keyword>
<keyword evidence="12 17" id="KW-0460">Magnesium</keyword>
<comment type="subcellular location">
    <subcellularLocation>
        <location evidence="2 17">Nucleus</location>
    </subcellularLocation>
</comment>
<evidence type="ECO:0000256" key="1">
    <source>
        <dbReference type="ARBA" id="ARBA00000983"/>
    </source>
</evidence>
<evidence type="ECO:0000256" key="18">
    <source>
        <dbReference type="SAM" id="MobiDB-lite"/>
    </source>
</evidence>
<feature type="compositionally biased region" description="Polar residues" evidence="18">
    <location>
        <begin position="205"/>
        <end position="222"/>
    </location>
</feature>
<evidence type="ECO:0000256" key="6">
    <source>
        <dbReference type="ARBA" id="ARBA00022759"/>
    </source>
</evidence>
<dbReference type="InterPro" id="IPR049132">
    <property type="entry name" value="FAN1-like_euk"/>
</dbReference>
<proteinExistence type="inferred from homology"/>
<gene>
    <name evidence="20" type="ORF">Pcinc_037414</name>
</gene>
<keyword evidence="16 17" id="KW-0539">Nucleus</keyword>
<dbReference type="InterPro" id="IPR049126">
    <property type="entry name" value="FAN1-like_TPR"/>
</dbReference>
<dbReference type="Pfam" id="PF21315">
    <property type="entry name" value="FAN1_HTH"/>
    <property type="match status" value="1"/>
</dbReference>
<feature type="compositionally biased region" description="Basic and acidic residues" evidence="18">
    <location>
        <begin position="374"/>
        <end position="389"/>
    </location>
</feature>
<dbReference type="GO" id="GO:0004528">
    <property type="term" value="F:phosphodiesterase I activity"/>
    <property type="evidence" value="ECO:0007669"/>
    <property type="project" value="UniProtKB-EC"/>
</dbReference>
<dbReference type="PANTHER" id="PTHR15749">
    <property type="entry name" value="FANCONI-ASSOCIATED NUCLEASE 1"/>
    <property type="match status" value="1"/>
</dbReference>
<comment type="cofactor">
    <cofactor evidence="17">
        <name>Mg(2+)</name>
        <dbReference type="ChEBI" id="CHEBI:18420"/>
    </cofactor>
    <cofactor evidence="17">
        <name>Mn(2+)</name>
        <dbReference type="ChEBI" id="CHEBI:29035"/>
    </cofactor>
</comment>
<dbReference type="GO" id="GO:0070336">
    <property type="term" value="F:flap-structured DNA binding"/>
    <property type="evidence" value="ECO:0007669"/>
    <property type="project" value="TreeGrafter"/>
</dbReference>
<keyword evidence="10" id="KW-0862">Zinc</keyword>
<comment type="caution">
    <text evidence="20">The sequence shown here is derived from an EMBL/GenBank/DDBJ whole genome shotgun (WGS) entry which is preliminary data.</text>
</comment>
<dbReference type="InterPro" id="IPR049125">
    <property type="entry name" value="FAN1-like_WH"/>
</dbReference>
<evidence type="ECO:0000256" key="2">
    <source>
        <dbReference type="ARBA" id="ARBA00004123"/>
    </source>
</evidence>
<dbReference type="InterPro" id="IPR014883">
    <property type="entry name" value="VRR_NUC"/>
</dbReference>
<dbReference type="Pfam" id="PF21170">
    <property type="entry name" value="FAN1_TPR"/>
    <property type="match status" value="1"/>
</dbReference>
<protein>
    <recommendedName>
        <fullName evidence="17">Fanconi-associated nuclease</fullName>
        <ecNumber evidence="17">3.1.4.1</ecNumber>
    </recommendedName>
</protein>
<evidence type="ECO:0000256" key="16">
    <source>
        <dbReference type="ARBA" id="ARBA00023242"/>
    </source>
</evidence>
<dbReference type="SMART" id="SM00990">
    <property type="entry name" value="VRR_NUC"/>
    <property type="match status" value="1"/>
</dbReference>
<comment type="similarity">
    <text evidence="3 17">Belongs to the FAN1 family.</text>
</comment>
<feature type="compositionally biased region" description="Polar residues" evidence="18">
    <location>
        <begin position="143"/>
        <end position="155"/>
    </location>
</feature>
<keyword evidence="8" id="KW-0863">Zinc-finger</keyword>
<keyword evidence="6" id="KW-0255">Endonuclease</keyword>
<dbReference type="PANTHER" id="PTHR15749:SF4">
    <property type="entry name" value="FANCONI-ASSOCIATED NUCLEASE 1"/>
    <property type="match status" value="1"/>
</dbReference>
<dbReference type="EMBL" id="JAWQEG010005945">
    <property type="protein sequence ID" value="KAK3856252.1"/>
    <property type="molecule type" value="Genomic_DNA"/>
</dbReference>
<keyword evidence="15 17" id="KW-0464">Manganese</keyword>
<evidence type="ECO:0000313" key="21">
    <source>
        <dbReference type="Proteomes" id="UP001286313"/>
    </source>
</evidence>
<evidence type="ECO:0000256" key="14">
    <source>
        <dbReference type="ARBA" id="ARBA00023204"/>
    </source>
</evidence>
<feature type="region of interest" description="Disordered" evidence="18">
    <location>
        <begin position="493"/>
        <end position="564"/>
    </location>
</feature>
<dbReference type="GO" id="GO:0036297">
    <property type="term" value="P:interstrand cross-link repair"/>
    <property type="evidence" value="ECO:0007669"/>
    <property type="project" value="InterPro"/>
</dbReference>
<evidence type="ECO:0000256" key="9">
    <source>
        <dbReference type="ARBA" id="ARBA00022801"/>
    </source>
</evidence>
<comment type="catalytic activity">
    <reaction evidence="1 17">
        <text>Hydrolytically removes 5'-nucleotides successively from the 3'-hydroxy termini of 3'-hydroxy-terminated oligonucleotides.</text>
        <dbReference type="EC" id="3.1.4.1"/>
    </reaction>
</comment>
<dbReference type="Gene3D" id="3.40.1350.10">
    <property type="match status" value="1"/>
</dbReference>
<keyword evidence="9 17" id="KW-0378">Hydrolase</keyword>
<dbReference type="InterPro" id="IPR011856">
    <property type="entry name" value="tRNA_endonuc-like_dom_sf"/>
</dbReference>
<feature type="region of interest" description="Disordered" evidence="18">
    <location>
        <begin position="140"/>
        <end position="169"/>
    </location>
</feature>
<dbReference type="Proteomes" id="UP001286313">
    <property type="component" value="Unassembled WGS sequence"/>
</dbReference>
<keyword evidence="13" id="KW-0175">Coiled coil</keyword>
<dbReference type="GO" id="GO:0005634">
    <property type="term" value="C:nucleus"/>
    <property type="evidence" value="ECO:0007669"/>
    <property type="project" value="UniProtKB-SubCell"/>
</dbReference>
<feature type="compositionally biased region" description="Basic residues" evidence="18">
    <location>
        <begin position="499"/>
        <end position="511"/>
    </location>
</feature>
<keyword evidence="7 17" id="KW-0227">DNA damage</keyword>
<evidence type="ECO:0000256" key="3">
    <source>
        <dbReference type="ARBA" id="ARBA00005533"/>
    </source>
</evidence>
<feature type="compositionally biased region" description="Polar residues" evidence="18">
    <location>
        <begin position="1267"/>
        <end position="1278"/>
    </location>
</feature>
<evidence type="ECO:0000256" key="7">
    <source>
        <dbReference type="ARBA" id="ARBA00022763"/>
    </source>
</evidence>
<keyword evidence="11" id="KW-0269">Exonuclease</keyword>
<dbReference type="InterPro" id="IPR033315">
    <property type="entry name" value="Fan1-like"/>
</dbReference>
<accession>A0AAE1BSF1</accession>
<organism evidence="20 21">
    <name type="scientific">Petrolisthes cinctipes</name>
    <name type="common">Flat porcelain crab</name>
    <dbReference type="NCBI Taxonomy" id="88211"/>
    <lineage>
        <taxon>Eukaryota</taxon>
        <taxon>Metazoa</taxon>
        <taxon>Ecdysozoa</taxon>
        <taxon>Arthropoda</taxon>
        <taxon>Crustacea</taxon>
        <taxon>Multicrustacea</taxon>
        <taxon>Malacostraca</taxon>
        <taxon>Eumalacostraca</taxon>
        <taxon>Eucarida</taxon>
        <taxon>Decapoda</taxon>
        <taxon>Pleocyemata</taxon>
        <taxon>Anomura</taxon>
        <taxon>Galatheoidea</taxon>
        <taxon>Porcellanidae</taxon>
        <taxon>Petrolisthes</taxon>
    </lineage>
</organism>
<dbReference type="GO" id="GO:0017108">
    <property type="term" value="F:5'-flap endonuclease activity"/>
    <property type="evidence" value="ECO:0007669"/>
    <property type="project" value="TreeGrafter"/>
</dbReference>
<feature type="compositionally biased region" description="Basic residues" evidence="18">
    <location>
        <begin position="1284"/>
        <end position="1295"/>
    </location>
</feature>
<feature type="region of interest" description="Disordered" evidence="18">
    <location>
        <begin position="64"/>
        <end position="99"/>
    </location>
</feature>
<feature type="region of interest" description="Disordered" evidence="18">
    <location>
        <begin position="195"/>
        <end position="224"/>
    </location>
</feature>
<reference evidence="20" key="1">
    <citation type="submission" date="2023-10" db="EMBL/GenBank/DDBJ databases">
        <title>Genome assemblies of two species of porcelain crab, Petrolisthes cinctipes and Petrolisthes manimaculis (Anomura: Porcellanidae).</title>
        <authorList>
            <person name="Angst P."/>
        </authorList>
    </citation>
    <scope>NUCLEOTIDE SEQUENCE</scope>
    <source>
        <strain evidence="20">PB745_01</strain>
        <tissue evidence="20">Gill</tissue>
    </source>
</reference>
<evidence type="ECO:0000256" key="15">
    <source>
        <dbReference type="ARBA" id="ARBA00023211"/>
    </source>
</evidence>
<evidence type="ECO:0000256" key="13">
    <source>
        <dbReference type="ARBA" id="ARBA00023054"/>
    </source>
</evidence>
<feature type="domain" description="VRR-NUC" evidence="19">
    <location>
        <begin position="1099"/>
        <end position="1213"/>
    </location>
</feature>
<evidence type="ECO:0000313" key="20">
    <source>
        <dbReference type="EMBL" id="KAK3856252.1"/>
    </source>
</evidence>
<sequence length="1323" mass="149831">MKKVERSKPGSSSAQSSGQKTLFHYFGKKASTNTPVEKVLCPACSLLVPKSKINLHLDHDCKSNAKNKKNRKSCTSNKITRKDSKAKKRAVLSDSEDDFQDRSLLDEKNESFDSCDSDSNPLYLSSSMVEVVLSDESTDAIVQPSSQKENASPYFSPNAKEIQKTPGKRKEKVIVYDLPNHNRSTISTLMSDWASPEKVAKEPQTKSTDSPAISSCTYSPHTKSGKAVKAMLDEDWNTSTPKKSSKKFLKTNLEDEAKDFAEDSFIPNTPKTLRSKKESPKKLLTTDLKEAKDFAENSFIPRTPKTPSPKKSSSQIFSCQVTEGCKNENKVKLPLHLSSSIEKSPDEVSTVASKNSLQQGNETCIDNQILKEMTSPEKISDNGDIRAHELSPGSDSTGTELFTPELVTPVRSPSPDTTLSPPKANSVHVKRLFPTDPPKSDSKTNNECFPSVLPVCDKANISLELQTSDKKLLKSIPQDPCSQEDIFNVLSQSSSQVKRPFRSPRKFHQGLKKTGLLEHSAQNLSKITPKKKNRSMSPGSLSTPEKLDGSQLSPSKPIEEGDQQRYDKVKYRQYKGYYLENFLRILDTVMAEPQDVKLFNDEDLAVISTFHGLTLSAQKLYVRLFQRKIKWNKVSKIEYKDICDAEDTQLYVNELNYADLLHAEEKLRELNEVLPLMSNEDLSKLCKQMKLPSSGKKDDLVSALLKLSLQQRTIKSAFVKNFTASSPILKKAKEMLGSCCLVDRGKRQVFMRALLLYGLPRHDDDEEGGQQSQLTTLLMVNMGKMKFPQYETKRNHAIFRSRDDLLSYEEVSQLQTEIQENMEGHKWETAMEQCEAARDTYYQLISDKELMEHDMSLPRFLRRFTSLSLLVYIMTCGVECCQRLKNYQRAVELLQELLGQTTHLQDYRGRWYDRLALNLQSHLRKPVLAVKEIGKALEDTEVRHGHRLSLSQRAQRLAASTRYKSLAPKIEKMALMEPREAPKVIIEGRSLLGDMPGYRRMFIRQDSARHAGEGDVTVCSVEELSLGHYKIQGYTEGLHREGSTINSLFGLLFWDVLYAPVPDVFRSPYQAAPLDLDDAHFYTARKELIVKRLGELRTWSEEECGDELTRVWTDHAGEVSLVAWDLFHNLEHLKGLVFSLGLTLIAAVCERLARDHRFTRSGFPDLIVWNPISKKYRIVEVKGPNDRLSTKQILWLNYLLAHGAVAEVCHVEAIGAKKIKRATLRKISPKKVSPGKSPKKSKAQLVEEDSKAECQDKSPERKKMTRGGTTPKKQQTPGEESDVKKRRRKKRKRRTSSPDTASEDNDWNDKEMATMKRITKKKK</sequence>
<evidence type="ECO:0000256" key="10">
    <source>
        <dbReference type="ARBA" id="ARBA00022833"/>
    </source>
</evidence>
<dbReference type="FunFam" id="3.40.1350.10:FF:000004">
    <property type="entry name" value="Fanconi-associated nuclease"/>
    <property type="match status" value="1"/>
</dbReference>
<feature type="region of interest" description="Disordered" evidence="18">
    <location>
        <begin position="1227"/>
        <end position="1323"/>
    </location>
</feature>
<evidence type="ECO:0000259" key="19">
    <source>
        <dbReference type="SMART" id="SM00990"/>
    </source>
</evidence>
<evidence type="ECO:0000256" key="17">
    <source>
        <dbReference type="RuleBase" id="RU365033"/>
    </source>
</evidence>